<dbReference type="Gene3D" id="3.30.479.30">
    <property type="entry name" value="Band 7 domain"/>
    <property type="match status" value="1"/>
</dbReference>
<gene>
    <name evidence="6" type="ORF">R1sor_008754</name>
</gene>
<evidence type="ECO:0000256" key="3">
    <source>
        <dbReference type="ARBA" id="ARBA00023136"/>
    </source>
</evidence>
<dbReference type="EMBL" id="JBJQOH010000003">
    <property type="protein sequence ID" value="KAL3695103.1"/>
    <property type="molecule type" value="Genomic_DNA"/>
</dbReference>
<comment type="similarity">
    <text evidence="1 4">Belongs to the band 7/mec-2 family. Flotillin subfamily.</text>
</comment>
<keyword evidence="2 4" id="KW-1003">Cell membrane</keyword>
<dbReference type="PANTHER" id="PTHR13806">
    <property type="entry name" value="FLOTILLIN-RELATED"/>
    <property type="match status" value="1"/>
</dbReference>
<evidence type="ECO:0000313" key="7">
    <source>
        <dbReference type="Proteomes" id="UP001633002"/>
    </source>
</evidence>
<evidence type="ECO:0000259" key="5">
    <source>
        <dbReference type="Pfam" id="PF01145"/>
    </source>
</evidence>
<dbReference type="InterPro" id="IPR036013">
    <property type="entry name" value="Band_7/SPFH_dom_sf"/>
</dbReference>
<dbReference type="Proteomes" id="UP001633002">
    <property type="component" value="Unassembled WGS sequence"/>
</dbReference>
<comment type="subcellular location">
    <subcellularLocation>
        <location evidence="4">Cell membrane</location>
        <topology evidence="4">Lipid-anchor</topology>
    </subcellularLocation>
    <subcellularLocation>
        <location evidence="4">Membrane</location>
        <location evidence="4">Caveola</location>
    </subcellularLocation>
</comment>
<sequence length="482" mass="53578">MAYLIANASEYIMITGSGVDDVKLSKKGWVYPGIQKSWKIDISPMNYTFDVQAMSIEKLPFTLPAVFTIGPRDEQESLVKFAKLIASHDMASKHVSDLLKGIIEGETRVLAAGMTMEEIFRGAEYFKMQVFDKVQVELDQFGLHIYNANIKQLVDHPGQEYFSLLGQKTQAEVANQAKVDVAEAKYKGDIGAKEREGLTIRNAARVDAETRIFSKLQAGAAVQQGVKVDAETRIFGFKREAEIAEANADLAQKQAEWTKQTRLAQIESEKNSAIREAEMNAVLAQKNALAETERLRGEVLAQATVDYEVSLQNANAAAYQVQKEADAQLYKRKVQAEGLQKEADASLYRKNKDADAELYVKEKEAEGLLLMAEAQADYVRSVMGAFNRNHQNFHDYLMIDRRVYQEMGQINADAIQGLEPKVSVWTTGSASANLGASASNNTADPLASMYMMIPPLFDTIRQQTSNGISGPSSYRISHTEKW</sequence>
<dbReference type="PANTHER" id="PTHR13806:SF31">
    <property type="entry name" value="FLOTILLIN-LIKE PROTEIN 1-RELATED"/>
    <property type="match status" value="1"/>
</dbReference>
<dbReference type="Pfam" id="PF01145">
    <property type="entry name" value="Band_7"/>
    <property type="match status" value="1"/>
</dbReference>
<dbReference type="AlphaFoldDB" id="A0ABD3HUE3"/>
<evidence type="ECO:0000256" key="1">
    <source>
        <dbReference type="ARBA" id="ARBA00007161"/>
    </source>
</evidence>
<organism evidence="6 7">
    <name type="scientific">Riccia sorocarpa</name>
    <dbReference type="NCBI Taxonomy" id="122646"/>
    <lineage>
        <taxon>Eukaryota</taxon>
        <taxon>Viridiplantae</taxon>
        <taxon>Streptophyta</taxon>
        <taxon>Embryophyta</taxon>
        <taxon>Marchantiophyta</taxon>
        <taxon>Marchantiopsida</taxon>
        <taxon>Marchantiidae</taxon>
        <taxon>Marchantiales</taxon>
        <taxon>Ricciaceae</taxon>
        <taxon>Riccia</taxon>
    </lineage>
</organism>
<comment type="caution">
    <text evidence="6">The sequence shown here is derived from an EMBL/GenBank/DDBJ whole genome shotgun (WGS) entry which is preliminary data.</text>
</comment>
<keyword evidence="7" id="KW-1185">Reference proteome</keyword>
<name>A0ABD3HUE3_9MARC</name>
<reference evidence="6 7" key="1">
    <citation type="submission" date="2024-09" db="EMBL/GenBank/DDBJ databases">
        <title>Chromosome-scale assembly of Riccia sorocarpa.</title>
        <authorList>
            <person name="Paukszto L."/>
        </authorList>
    </citation>
    <scope>NUCLEOTIDE SEQUENCE [LARGE SCALE GENOMIC DNA]</scope>
    <source>
        <strain evidence="6">LP-2024</strain>
        <tissue evidence="6">Aerial parts of the thallus</tissue>
    </source>
</reference>
<proteinExistence type="inferred from homology"/>
<evidence type="ECO:0000256" key="2">
    <source>
        <dbReference type="ARBA" id="ARBA00022475"/>
    </source>
</evidence>
<evidence type="ECO:0000313" key="6">
    <source>
        <dbReference type="EMBL" id="KAL3695103.1"/>
    </source>
</evidence>
<dbReference type="SUPFAM" id="SSF117892">
    <property type="entry name" value="Band 7/SPFH domain"/>
    <property type="match status" value="1"/>
</dbReference>
<dbReference type="GO" id="GO:0005901">
    <property type="term" value="C:caveola"/>
    <property type="evidence" value="ECO:0007669"/>
    <property type="project" value="UniProtKB-SubCell"/>
</dbReference>
<accession>A0ABD3HUE3</accession>
<dbReference type="InterPro" id="IPR027705">
    <property type="entry name" value="Flotillin_fam"/>
</dbReference>
<evidence type="ECO:0000256" key="4">
    <source>
        <dbReference type="RuleBase" id="RU366054"/>
    </source>
</evidence>
<dbReference type="InterPro" id="IPR001107">
    <property type="entry name" value="Band_7"/>
</dbReference>
<dbReference type="CDD" id="cd03399">
    <property type="entry name" value="SPFH_flotillin"/>
    <property type="match status" value="1"/>
</dbReference>
<keyword evidence="3 4" id="KW-0472">Membrane</keyword>
<feature type="domain" description="Band 7" evidence="5">
    <location>
        <begin position="6"/>
        <end position="184"/>
    </location>
</feature>
<protein>
    <recommendedName>
        <fullName evidence="4">Flotillin-like</fullName>
    </recommendedName>
</protein>